<proteinExistence type="predicted"/>
<reference evidence="1" key="1">
    <citation type="submission" date="2022-07" db="EMBL/GenBank/DDBJ databases">
        <title>Phylogenomic reconstructions and comparative analyses of Kickxellomycotina fungi.</title>
        <authorList>
            <person name="Reynolds N.K."/>
            <person name="Stajich J.E."/>
            <person name="Barry K."/>
            <person name="Grigoriev I.V."/>
            <person name="Crous P."/>
            <person name="Smith M.E."/>
        </authorList>
    </citation>
    <scope>NUCLEOTIDE SEQUENCE</scope>
    <source>
        <strain evidence="1">CBS 102833</strain>
    </source>
</reference>
<dbReference type="Proteomes" id="UP001140096">
    <property type="component" value="Unassembled WGS sequence"/>
</dbReference>
<accession>A0ACC1L290</accession>
<name>A0ACC1L290_9FUNG</name>
<evidence type="ECO:0000313" key="2">
    <source>
        <dbReference type="Proteomes" id="UP001140096"/>
    </source>
</evidence>
<gene>
    <name evidence="1" type="primary">ssr2_1</name>
    <name evidence="1" type="ORF">H4S07_005389</name>
</gene>
<organism evidence="1 2">
    <name type="scientific">Coemansia furcata</name>
    <dbReference type="NCBI Taxonomy" id="417177"/>
    <lineage>
        <taxon>Eukaryota</taxon>
        <taxon>Fungi</taxon>
        <taxon>Fungi incertae sedis</taxon>
        <taxon>Zoopagomycota</taxon>
        <taxon>Kickxellomycotina</taxon>
        <taxon>Kickxellomycetes</taxon>
        <taxon>Kickxellales</taxon>
        <taxon>Kickxellaceae</taxon>
        <taxon>Coemansia</taxon>
    </lineage>
</organism>
<sequence>MASHSAHQCQRDTWAAYYASDNVATRFDGVVDALTTEAEIAASSAPADANLPQIDGPLLSQVTHAIQLALESVLGKDGSSGANGCKIPAALFTIPQDGVKEQSPLYYALSAALDFAITHKVDLSNTEWTNNAMARGLLEDVRLKLVDNRQLPLVKVYFGADIPNEKRANLSTTVQSLGGRVVDSEHDATHIVDNIEVRSGDGGDDWFRTLSKQDGRVLVHWWYTPDSYDAWMLAEPPYSAEPEEASEHNGPWYVSLQWVEDSRSFNEWMSEEDY</sequence>
<keyword evidence="2" id="KW-1185">Reference proteome</keyword>
<feature type="non-terminal residue" evidence="1">
    <location>
        <position position="274"/>
    </location>
</feature>
<comment type="caution">
    <text evidence="1">The sequence shown here is derived from an EMBL/GenBank/DDBJ whole genome shotgun (WGS) entry which is preliminary data.</text>
</comment>
<evidence type="ECO:0000313" key="1">
    <source>
        <dbReference type="EMBL" id="KAJ2799614.1"/>
    </source>
</evidence>
<dbReference type="EMBL" id="JANBUP010002621">
    <property type="protein sequence ID" value="KAJ2799614.1"/>
    <property type="molecule type" value="Genomic_DNA"/>
</dbReference>
<protein>
    <submittedName>
        <fullName evidence="1">SWI/SNF and RSC complex subunit Ssr2</fullName>
    </submittedName>
</protein>